<dbReference type="EMBL" id="JAAAID010001898">
    <property type="protein sequence ID" value="KAG0008466.1"/>
    <property type="molecule type" value="Genomic_DNA"/>
</dbReference>
<sequence length="217" mass="23882">MKIPPRALFTAQLWGSVIGAVFNYVTMTLIIDSQRGAFDDTAPDPNGLWTAQRIQTYWGSGLIYGALGPARMFAFDGKYWFVYIGFIIGFVATLIIYLLSKKFPDFPWKSIHITVIAQGMSSSTQGYTYWILPSIVAALIFQFYIARYHKALDTGAAFTGLLMFLFLGGGVSPKLTADVPSWWGNYHTDEGNNAPYLGVDRCGASGGKWTGGTLKKA</sequence>
<protein>
    <recommendedName>
        <fullName evidence="12">Oligopeptide transporter</fullName>
    </recommendedName>
</protein>
<dbReference type="InterPro" id="IPR004648">
    <property type="entry name" value="Oligpept_transpt"/>
</dbReference>
<comment type="caution">
    <text evidence="10">The sequence shown here is derived from an EMBL/GenBank/DDBJ whole genome shotgun (WGS) entry which is preliminary data.</text>
</comment>
<feature type="transmembrane region" description="Helical" evidence="9">
    <location>
        <begin position="152"/>
        <end position="171"/>
    </location>
</feature>
<keyword evidence="11" id="KW-1185">Reference proteome</keyword>
<name>A0A9P6MP12_9FUNG</name>
<keyword evidence="3" id="KW-0813">Transport</keyword>
<evidence type="ECO:0008006" key="12">
    <source>
        <dbReference type="Google" id="ProtNLM"/>
    </source>
</evidence>
<evidence type="ECO:0000313" key="10">
    <source>
        <dbReference type="EMBL" id="KAG0008466.1"/>
    </source>
</evidence>
<feature type="transmembrane region" description="Helical" evidence="9">
    <location>
        <begin position="80"/>
        <end position="99"/>
    </location>
</feature>
<dbReference type="Pfam" id="PF03169">
    <property type="entry name" value="OPT"/>
    <property type="match status" value="1"/>
</dbReference>
<accession>A0A9P6MP12</accession>
<comment type="subcellular location">
    <subcellularLocation>
        <location evidence="1">Membrane</location>
        <topology evidence="1">Multi-pass membrane protein</topology>
    </subcellularLocation>
</comment>
<evidence type="ECO:0000256" key="8">
    <source>
        <dbReference type="ARBA" id="ARBA00023136"/>
    </source>
</evidence>
<dbReference type="InterPro" id="IPR004813">
    <property type="entry name" value="OPT"/>
</dbReference>
<evidence type="ECO:0000256" key="9">
    <source>
        <dbReference type="SAM" id="Phobius"/>
    </source>
</evidence>
<evidence type="ECO:0000313" key="11">
    <source>
        <dbReference type="Proteomes" id="UP000703661"/>
    </source>
</evidence>
<dbReference type="PANTHER" id="PTHR22601">
    <property type="entry name" value="ISP4 LIKE PROTEIN"/>
    <property type="match status" value="1"/>
</dbReference>
<proteinExistence type="inferred from homology"/>
<keyword evidence="4 9" id="KW-0812">Transmembrane</keyword>
<evidence type="ECO:0000256" key="7">
    <source>
        <dbReference type="ARBA" id="ARBA00022989"/>
    </source>
</evidence>
<gene>
    <name evidence="10" type="ORF">BGZ80_003397</name>
</gene>
<keyword evidence="5" id="KW-0571">Peptide transport</keyword>
<comment type="similarity">
    <text evidence="2">Belongs to the oligopeptide OPT transporter family.</text>
</comment>
<dbReference type="GO" id="GO:0015031">
    <property type="term" value="P:protein transport"/>
    <property type="evidence" value="ECO:0007669"/>
    <property type="project" value="UniProtKB-KW"/>
</dbReference>
<reference evidence="10" key="1">
    <citation type="journal article" date="2020" name="Fungal Divers.">
        <title>Resolving the Mortierellaceae phylogeny through synthesis of multi-gene phylogenetics and phylogenomics.</title>
        <authorList>
            <person name="Vandepol N."/>
            <person name="Liber J."/>
            <person name="Desiro A."/>
            <person name="Na H."/>
            <person name="Kennedy M."/>
            <person name="Barry K."/>
            <person name="Grigoriev I.V."/>
            <person name="Miller A.N."/>
            <person name="O'Donnell K."/>
            <person name="Stajich J.E."/>
            <person name="Bonito G."/>
        </authorList>
    </citation>
    <scope>NUCLEOTIDE SEQUENCE</scope>
    <source>
        <strain evidence="10">NRRL 2769</strain>
    </source>
</reference>
<keyword evidence="6" id="KW-0653">Protein transport</keyword>
<evidence type="ECO:0000256" key="3">
    <source>
        <dbReference type="ARBA" id="ARBA00022448"/>
    </source>
</evidence>
<dbReference type="GO" id="GO:0035673">
    <property type="term" value="F:oligopeptide transmembrane transporter activity"/>
    <property type="evidence" value="ECO:0007669"/>
    <property type="project" value="InterPro"/>
</dbReference>
<keyword evidence="8 9" id="KW-0472">Membrane</keyword>
<feature type="transmembrane region" description="Helical" evidence="9">
    <location>
        <begin position="127"/>
        <end position="145"/>
    </location>
</feature>
<evidence type="ECO:0000256" key="1">
    <source>
        <dbReference type="ARBA" id="ARBA00004141"/>
    </source>
</evidence>
<evidence type="ECO:0000256" key="4">
    <source>
        <dbReference type="ARBA" id="ARBA00022692"/>
    </source>
</evidence>
<dbReference type="AlphaFoldDB" id="A0A9P6MP12"/>
<evidence type="ECO:0000256" key="2">
    <source>
        <dbReference type="ARBA" id="ARBA00008807"/>
    </source>
</evidence>
<organism evidence="10 11">
    <name type="scientific">Entomortierella chlamydospora</name>
    <dbReference type="NCBI Taxonomy" id="101097"/>
    <lineage>
        <taxon>Eukaryota</taxon>
        <taxon>Fungi</taxon>
        <taxon>Fungi incertae sedis</taxon>
        <taxon>Mucoromycota</taxon>
        <taxon>Mortierellomycotina</taxon>
        <taxon>Mortierellomycetes</taxon>
        <taxon>Mortierellales</taxon>
        <taxon>Mortierellaceae</taxon>
        <taxon>Entomortierella</taxon>
    </lineage>
</organism>
<feature type="transmembrane region" description="Helical" evidence="9">
    <location>
        <begin position="12"/>
        <end position="31"/>
    </location>
</feature>
<keyword evidence="7 9" id="KW-1133">Transmembrane helix</keyword>
<dbReference type="GO" id="GO:0016020">
    <property type="term" value="C:membrane"/>
    <property type="evidence" value="ECO:0007669"/>
    <property type="project" value="UniProtKB-SubCell"/>
</dbReference>
<evidence type="ECO:0000256" key="5">
    <source>
        <dbReference type="ARBA" id="ARBA00022856"/>
    </source>
</evidence>
<dbReference type="Proteomes" id="UP000703661">
    <property type="component" value="Unassembled WGS sequence"/>
</dbReference>
<evidence type="ECO:0000256" key="6">
    <source>
        <dbReference type="ARBA" id="ARBA00022927"/>
    </source>
</evidence>